<evidence type="ECO:0000256" key="3">
    <source>
        <dbReference type="ARBA" id="ARBA00023082"/>
    </source>
</evidence>
<dbReference type="Pfam" id="PF04542">
    <property type="entry name" value="Sigma70_r2"/>
    <property type="match status" value="1"/>
</dbReference>
<dbReference type="EMBL" id="FNON01000001">
    <property type="protein sequence ID" value="SDW24764.1"/>
    <property type="molecule type" value="Genomic_DNA"/>
</dbReference>
<dbReference type="Proteomes" id="UP000199515">
    <property type="component" value="Unassembled WGS sequence"/>
</dbReference>
<evidence type="ECO:0000313" key="9">
    <source>
        <dbReference type="Proteomes" id="UP000199515"/>
    </source>
</evidence>
<keyword evidence="4" id="KW-0238">DNA-binding</keyword>
<sequence length="178" mass="19635">MTAPPDAKAESPPDAFEVVFDRHFAEIHGYVARRLGVDIADDVASETFLVAYRTRDRFDPARGDHRAWLYGIASNLMRRHRRSEIRGYRALTRLDASSAVLGHEDAAIARVSAQDLREPLARALAGLSAGDRDVLLLIALAELTYDQVAAALGISYGTVCSRLSRARRKVRTSLESQS</sequence>
<evidence type="ECO:0000256" key="4">
    <source>
        <dbReference type="ARBA" id="ARBA00023125"/>
    </source>
</evidence>
<dbReference type="InterPro" id="IPR013249">
    <property type="entry name" value="RNA_pol_sigma70_r4_t2"/>
</dbReference>
<dbReference type="InterPro" id="IPR013325">
    <property type="entry name" value="RNA_pol_sigma_r2"/>
</dbReference>
<dbReference type="GO" id="GO:0016987">
    <property type="term" value="F:sigma factor activity"/>
    <property type="evidence" value="ECO:0007669"/>
    <property type="project" value="UniProtKB-KW"/>
</dbReference>
<dbReference type="InterPro" id="IPR013324">
    <property type="entry name" value="RNA_pol_sigma_r3/r4-like"/>
</dbReference>
<dbReference type="PANTHER" id="PTHR43133:SF8">
    <property type="entry name" value="RNA POLYMERASE SIGMA FACTOR HI_1459-RELATED"/>
    <property type="match status" value="1"/>
</dbReference>
<evidence type="ECO:0000256" key="5">
    <source>
        <dbReference type="ARBA" id="ARBA00023163"/>
    </source>
</evidence>
<name>A0A1H2S0Z5_9PSEU</name>
<dbReference type="SUPFAM" id="SSF88946">
    <property type="entry name" value="Sigma2 domain of RNA polymerase sigma factors"/>
    <property type="match status" value="1"/>
</dbReference>
<comment type="similarity">
    <text evidence="1">Belongs to the sigma-70 factor family. ECF subfamily.</text>
</comment>
<dbReference type="RefSeq" id="WP_091285067.1">
    <property type="nucleotide sequence ID" value="NZ_FNON01000001.1"/>
</dbReference>
<dbReference type="Gene3D" id="1.10.10.10">
    <property type="entry name" value="Winged helix-like DNA-binding domain superfamily/Winged helix DNA-binding domain"/>
    <property type="match status" value="1"/>
</dbReference>
<evidence type="ECO:0000313" key="8">
    <source>
        <dbReference type="EMBL" id="SDW24764.1"/>
    </source>
</evidence>
<dbReference type="InterPro" id="IPR007627">
    <property type="entry name" value="RNA_pol_sigma70_r2"/>
</dbReference>
<protein>
    <submittedName>
        <fullName evidence="8">RNA polymerase sigma-70 factor, ECF subfamily</fullName>
    </submittedName>
</protein>
<keyword evidence="9" id="KW-1185">Reference proteome</keyword>
<dbReference type="InterPro" id="IPR036388">
    <property type="entry name" value="WH-like_DNA-bd_sf"/>
</dbReference>
<feature type="domain" description="RNA polymerase sigma factor 70 region 4 type 2" evidence="7">
    <location>
        <begin position="118"/>
        <end position="169"/>
    </location>
</feature>
<evidence type="ECO:0000259" key="7">
    <source>
        <dbReference type="Pfam" id="PF08281"/>
    </source>
</evidence>
<dbReference type="InterPro" id="IPR039425">
    <property type="entry name" value="RNA_pol_sigma-70-like"/>
</dbReference>
<dbReference type="NCBIfam" id="TIGR02937">
    <property type="entry name" value="sigma70-ECF"/>
    <property type="match status" value="1"/>
</dbReference>
<evidence type="ECO:0000256" key="2">
    <source>
        <dbReference type="ARBA" id="ARBA00023015"/>
    </source>
</evidence>
<keyword evidence="5" id="KW-0804">Transcription</keyword>
<gene>
    <name evidence="8" type="ORF">SAMN05421504_10160</name>
</gene>
<keyword evidence="2" id="KW-0805">Transcription regulation</keyword>
<dbReference type="GO" id="GO:0006352">
    <property type="term" value="P:DNA-templated transcription initiation"/>
    <property type="evidence" value="ECO:0007669"/>
    <property type="project" value="InterPro"/>
</dbReference>
<dbReference type="GO" id="GO:0003677">
    <property type="term" value="F:DNA binding"/>
    <property type="evidence" value="ECO:0007669"/>
    <property type="project" value="UniProtKB-KW"/>
</dbReference>
<dbReference type="PANTHER" id="PTHR43133">
    <property type="entry name" value="RNA POLYMERASE ECF-TYPE SIGMA FACTO"/>
    <property type="match status" value="1"/>
</dbReference>
<reference evidence="8 9" key="1">
    <citation type="submission" date="2016-10" db="EMBL/GenBank/DDBJ databases">
        <authorList>
            <person name="de Groot N.N."/>
        </authorList>
    </citation>
    <scope>NUCLEOTIDE SEQUENCE [LARGE SCALE GENOMIC DNA]</scope>
    <source>
        <strain evidence="8 9">CPCC 202699</strain>
    </source>
</reference>
<dbReference type="STRING" id="589385.SAMN05421504_10160"/>
<feature type="domain" description="RNA polymerase sigma-70 region 2" evidence="6">
    <location>
        <begin position="20"/>
        <end position="84"/>
    </location>
</feature>
<dbReference type="Pfam" id="PF08281">
    <property type="entry name" value="Sigma70_r4_2"/>
    <property type="match status" value="1"/>
</dbReference>
<evidence type="ECO:0000259" key="6">
    <source>
        <dbReference type="Pfam" id="PF04542"/>
    </source>
</evidence>
<dbReference type="SUPFAM" id="SSF88659">
    <property type="entry name" value="Sigma3 and sigma4 domains of RNA polymerase sigma factors"/>
    <property type="match status" value="1"/>
</dbReference>
<organism evidence="8 9">
    <name type="scientific">Amycolatopsis xylanica</name>
    <dbReference type="NCBI Taxonomy" id="589385"/>
    <lineage>
        <taxon>Bacteria</taxon>
        <taxon>Bacillati</taxon>
        <taxon>Actinomycetota</taxon>
        <taxon>Actinomycetes</taxon>
        <taxon>Pseudonocardiales</taxon>
        <taxon>Pseudonocardiaceae</taxon>
        <taxon>Amycolatopsis</taxon>
    </lineage>
</organism>
<proteinExistence type="inferred from homology"/>
<keyword evidence="3" id="KW-0731">Sigma factor</keyword>
<evidence type="ECO:0000256" key="1">
    <source>
        <dbReference type="ARBA" id="ARBA00010641"/>
    </source>
</evidence>
<dbReference type="InterPro" id="IPR014284">
    <property type="entry name" value="RNA_pol_sigma-70_dom"/>
</dbReference>
<dbReference type="AlphaFoldDB" id="A0A1H2S0Z5"/>
<dbReference type="CDD" id="cd06171">
    <property type="entry name" value="Sigma70_r4"/>
    <property type="match status" value="1"/>
</dbReference>
<dbReference type="OrthoDB" id="5518337at2"/>
<dbReference type="Gene3D" id="1.10.1740.10">
    <property type="match status" value="1"/>
</dbReference>
<accession>A0A1H2S0Z5</accession>